<reference evidence="2 3" key="1">
    <citation type="journal article" date="2005" name="Nature">
        <title>The genome of the social amoeba Dictyostelium discoideum.</title>
        <authorList>
            <consortium name="The Dictyostelium discoideum Sequencing Consortium"/>
            <person name="Eichinger L."/>
            <person name="Pachebat J.A."/>
            <person name="Glockner G."/>
            <person name="Rajandream M.A."/>
            <person name="Sucgang R."/>
            <person name="Berriman M."/>
            <person name="Song J."/>
            <person name="Olsen R."/>
            <person name="Szafranski K."/>
            <person name="Xu Q."/>
            <person name="Tunggal B."/>
            <person name="Kummerfeld S."/>
            <person name="Madera M."/>
            <person name="Konfortov B.A."/>
            <person name="Rivero F."/>
            <person name="Bankier A.T."/>
            <person name="Lehmann R."/>
            <person name="Hamlin N."/>
            <person name="Davies R."/>
            <person name="Gaudet P."/>
            <person name="Fey P."/>
            <person name="Pilcher K."/>
            <person name="Chen G."/>
            <person name="Saunders D."/>
            <person name="Sodergren E."/>
            <person name="Davis P."/>
            <person name="Kerhornou A."/>
            <person name="Nie X."/>
            <person name="Hall N."/>
            <person name="Anjard C."/>
            <person name="Hemphill L."/>
            <person name="Bason N."/>
            <person name="Farbrother P."/>
            <person name="Desany B."/>
            <person name="Just E."/>
            <person name="Morio T."/>
            <person name="Rost R."/>
            <person name="Churcher C."/>
            <person name="Cooper J."/>
            <person name="Haydock S."/>
            <person name="van Driessche N."/>
            <person name="Cronin A."/>
            <person name="Goodhead I."/>
            <person name="Muzny D."/>
            <person name="Mourier T."/>
            <person name="Pain A."/>
            <person name="Lu M."/>
            <person name="Harper D."/>
            <person name="Lindsay R."/>
            <person name="Hauser H."/>
            <person name="James K."/>
            <person name="Quiles M."/>
            <person name="Madan Babu M."/>
            <person name="Saito T."/>
            <person name="Buchrieser C."/>
            <person name="Wardroper A."/>
            <person name="Felder M."/>
            <person name="Thangavelu M."/>
            <person name="Johnson D."/>
            <person name="Knights A."/>
            <person name="Loulseged H."/>
            <person name="Mungall K."/>
            <person name="Oliver K."/>
            <person name="Price C."/>
            <person name="Quail M.A."/>
            <person name="Urushihara H."/>
            <person name="Hernandez J."/>
            <person name="Rabbinowitsch E."/>
            <person name="Steffen D."/>
            <person name="Sanders M."/>
            <person name="Ma J."/>
            <person name="Kohara Y."/>
            <person name="Sharp S."/>
            <person name="Simmonds M."/>
            <person name="Spiegler S."/>
            <person name="Tivey A."/>
            <person name="Sugano S."/>
            <person name="White B."/>
            <person name="Walker D."/>
            <person name="Woodward J."/>
            <person name="Winckler T."/>
            <person name="Tanaka Y."/>
            <person name="Shaulsky G."/>
            <person name="Schleicher M."/>
            <person name="Weinstock G."/>
            <person name="Rosenthal A."/>
            <person name="Cox E.C."/>
            <person name="Chisholm R.L."/>
            <person name="Gibbs R."/>
            <person name="Loomis W.F."/>
            <person name="Platzer M."/>
            <person name="Kay R.R."/>
            <person name="Williams J."/>
            <person name="Dear P.H."/>
            <person name="Noegel A.A."/>
            <person name="Barrell B."/>
            <person name="Kuspa A."/>
        </authorList>
    </citation>
    <scope>NUCLEOTIDE SEQUENCE [LARGE SCALE GENOMIC DNA]</scope>
    <source>
        <strain evidence="2 3">AX4</strain>
    </source>
</reference>
<dbReference type="PhylomeDB" id="Q54XN6"/>
<dbReference type="HOGENOM" id="CLU_484345_0_0_1"/>
<dbReference type="GeneID" id="8621726"/>
<keyword evidence="3" id="KW-1185">Reference proteome</keyword>
<dbReference type="Reactome" id="R-DDI-3214841">
    <property type="pathway name" value="PKMTs methylate histone lysines"/>
</dbReference>
<dbReference type="EMBL" id="AAFI02000024">
    <property type="protein sequence ID" value="EAL68016.1"/>
    <property type="molecule type" value="Genomic_DNA"/>
</dbReference>
<dbReference type="PANTHER" id="PTHR46455">
    <property type="entry name" value="SET AND MYND DOMAIN CONTAINING, ARTHROPOD-SPECIFIC, MEMBER 4, ISOFORM A"/>
    <property type="match status" value="1"/>
</dbReference>
<dbReference type="CDD" id="cd20071">
    <property type="entry name" value="SET_SMYD"/>
    <property type="match status" value="1"/>
</dbReference>
<dbReference type="PANTHER" id="PTHR46455:SF5">
    <property type="entry name" value="SET AND MYND DOMAIN CONTAINING, ARTHROPOD-SPECIFIC, MEMBER 4, ISOFORM A"/>
    <property type="match status" value="1"/>
</dbReference>
<dbReference type="InterPro" id="IPR053010">
    <property type="entry name" value="SET_SmydA-8"/>
</dbReference>
<evidence type="ECO:0000259" key="1">
    <source>
        <dbReference type="PROSITE" id="PS50280"/>
    </source>
</evidence>
<gene>
    <name evidence="2" type="ORF">DDB_G0278829</name>
</gene>
<dbReference type="Gene3D" id="6.10.140.2220">
    <property type="match status" value="1"/>
</dbReference>
<organism evidence="2 3">
    <name type="scientific">Dictyostelium discoideum</name>
    <name type="common">Social amoeba</name>
    <dbReference type="NCBI Taxonomy" id="44689"/>
    <lineage>
        <taxon>Eukaryota</taxon>
        <taxon>Amoebozoa</taxon>
        <taxon>Evosea</taxon>
        <taxon>Eumycetozoa</taxon>
        <taxon>Dictyostelia</taxon>
        <taxon>Dictyosteliales</taxon>
        <taxon>Dictyosteliaceae</taxon>
        <taxon>Dictyostelium</taxon>
    </lineage>
</organism>
<accession>Q54XN6</accession>
<dbReference type="dictyBase" id="DDB_G0278829"/>
<dbReference type="Gene3D" id="2.170.270.10">
    <property type="entry name" value="SET domain"/>
    <property type="match status" value="1"/>
</dbReference>
<feature type="domain" description="SET" evidence="1">
    <location>
        <begin position="4"/>
        <end position="265"/>
    </location>
</feature>
<dbReference type="SUPFAM" id="SSF82199">
    <property type="entry name" value="SET domain"/>
    <property type="match status" value="1"/>
</dbReference>
<comment type="caution">
    <text evidence="2">The sequence shown here is derived from an EMBL/GenBank/DDBJ whole genome shotgun (WGS) entry which is preliminary data.</text>
</comment>
<dbReference type="Pfam" id="PF00856">
    <property type="entry name" value="SET"/>
    <property type="match status" value="1"/>
</dbReference>
<dbReference type="PROSITE" id="PS50280">
    <property type="entry name" value="SET"/>
    <property type="match status" value="1"/>
</dbReference>
<dbReference type="InterPro" id="IPR001214">
    <property type="entry name" value="SET_dom"/>
</dbReference>
<dbReference type="GO" id="GO:0005634">
    <property type="term" value="C:nucleus"/>
    <property type="evidence" value="ECO:0000318"/>
    <property type="project" value="GO_Central"/>
</dbReference>
<sequence>MITDKCKLVNNNDERGNFVVATNEIKVGELLFPEESFASIPLEFHMNKDYCFLCCKQSEVEQVQQPSQQPQQTNNKSIQCKFGCNMWFCSEICSNDMTHQLECSFINKLIESSIKNECDVSTCLLALRIMIRNKIESDKYQETVGKLSNQLEKFIEINKSFIEKYDINFQQFINQLQQENSDPSLLAIFNKDEFLQIISSIYINSFSGLSNDFNRKPISNGYFYKPALLNHSCEPNIFFTIKDKNLEMRACKKIEKDEEIVDSYVDLLLPTIERQKILYNSKNFLCKCSRCSDSTEDERYLSSIYCFHCNDGVEFISPEIYFNKDTKKLQENWKCSNTSNTCEFNKKKQNKRNKDPELVLILAGINEFKEFINSEQLLFNDVNLSTADQEMPIIENILKRLLKFERDVLSRLNLNHQCWLIYHIKLSKTFEKLSLVYNNFDYLVQSIQHYKELTRHVESIFKSSTSGELVDCYYHLGRINEKYLLSLIKQRNQFNQLKLQNQNKQDLDIDKLNSDIKNLLKFINQCYTNSYNHSVLVYGNNHLKSIQLNEMILKSNLKSTTTN</sequence>
<dbReference type="RefSeq" id="XP_641994.1">
    <property type="nucleotide sequence ID" value="XM_636902.1"/>
</dbReference>
<dbReference type="KEGG" id="ddi:DDB_G0278829"/>
<dbReference type="AlphaFoldDB" id="Q54XN6"/>
<evidence type="ECO:0000313" key="2">
    <source>
        <dbReference type="EMBL" id="EAL68016.1"/>
    </source>
</evidence>
<dbReference type="Proteomes" id="UP000002195">
    <property type="component" value="Unassembled WGS sequence"/>
</dbReference>
<dbReference type="FunCoup" id="Q54XN6">
    <property type="interactions" value="78"/>
</dbReference>
<dbReference type="OMA" id="KCFDCAC"/>
<dbReference type="Gene3D" id="1.10.220.160">
    <property type="match status" value="1"/>
</dbReference>
<dbReference type="eggNOG" id="KOG2084">
    <property type="taxonomic scope" value="Eukaryota"/>
</dbReference>
<evidence type="ECO:0000313" key="3">
    <source>
        <dbReference type="Proteomes" id="UP000002195"/>
    </source>
</evidence>
<dbReference type="InParanoid" id="Q54XN6"/>
<proteinExistence type="predicted"/>
<protein>
    <recommendedName>
        <fullName evidence="1">SET domain-containing protein</fullName>
    </recommendedName>
</protein>
<dbReference type="VEuPathDB" id="AmoebaDB:DDB_G0278829"/>
<dbReference type="PaxDb" id="44689-DDB0206224"/>
<name>Q54XN6_DICDI</name>
<dbReference type="InterPro" id="IPR046341">
    <property type="entry name" value="SET_dom_sf"/>
</dbReference>